<dbReference type="CDD" id="cd00761">
    <property type="entry name" value="Glyco_tranf_GTA_type"/>
    <property type="match status" value="1"/>
</dbReference>
<dbReference type="RefSeq" id="WP_395129840.1">
    <property type="nucleotide sequence ID" value="NZ_JBIMPM010000019.1"/>
</dbReference>
<feature type="compositionally biased region" description="Basic and acidic residues" evidence="1">
    <location>
        <begin position="112"/>
        <end position="125"/>
    </location>
</feature>
<proteinExistence type="predicted"/>
<feature type="domain" description="Glycosyltransferase 2-like" evidence="2">
    <location>
        <begin position="3"/>
        <end position="74"/>
    </location>
</feature>
<reference evidence="3 4" key="1">
    <citation type="submission" date="2024-10" db="EMBL/GenBank/DDBJ databases">
        <title>Burkholderia semiarida in Mexico.</title>
        <authorList>
            <person name="Estrada P."/>
        </authorList>
    </citation>
    <scope>NUCLEOTIDE SEQUENCE [LARGE SCALE GENOMIC DNA]</scope>
    <source>
        <strain evidence="3 4">CLM7-1</strain>
    </source>
</reference>
<dbReference type="Gene3D" id="3.90.550.10">
    <property type="entry name" value="Spore Coat Polysaccharide Biosynthesis Protein SpsA, Chain A"/>
    <property type="match status" value="1"/>
</dbReference>
<dbReference type="Pfam" id="PF00535">
    <property type="entry name" value="Glycos_transf_2"/>
    <property type="match status" value="1"/>
</dbReference>
<dbReference type="GO" id="GO:0016757">
    <property type="term" value="F:glycosyltransferase activity"/>
    <property type="evidence" value="ECO:0007669"/>
    <property type="project" value="UniProtKB-KW"/>
</dbReference>
<feature type="region of interest" description="Disordered" evidence="1">
    <location>
        <begin position="103"/>
        <end position="125"/>
    </location>
</feature>
<dbReference type="InterPro" id="IPR001173">
    <property type="entry name" value="Glyco_trans_2-like"/>
</dbReference>
<dbReference type="EC" id="2.4.-.-" evidence="3"/>
<comment type="caution">
    <text evidence="3">The sequence shown here is derived from an EMBL/GenBank/DDBJ whole genome shotgun (WGS) entry which is preliminary data.</text>
</comment>
<dbReference type="InterPro" id="IPR029044">
    <property type="entry name" value="Nucleotide-diphossugar_trans"/>
</dbReference>
<keyword evidence="3" id="KW-0808">Transferase</keyword>
<evidence type="ECO:0000313" key="4">
    <source>
        <dbReference type="Proteomes" id="UP001609186"/>
    </source>
</evidence>
<evidence type="ECO:0000313" key="3">
    <source>
        <dbReference type="EMBL" id="MFH5252930.1"/>
    </source>
</evidence>
<evidence type="ECO:0000259" key="2">
    <source>
        <dbReference type="Pfam" id="PF00535"/>
    </source>
</evidence>
<keyword evidence="4" id="KW-1185">Reference proteome</keyword>
<name>A0ABW7L4I1_9BURK</name>
<organism evidence="3 4">
    <name type="scientific">Burkholderia semiarida</name>
    <dbReference type="NCBI Taxonomy" id="2843303"/>
    <lineage>
        <taxon>Bacteria</taxon>
        <taxon>Pseudomonadati</taxon>
        <taxon>Pseudomonadota</taxon>
        <taxon>Betaproteobacteria</taxon>
        <taxon>Burkholderiales</taxon>
        <taxon>Burkholderiaceae</taxon>
        <taxon>Burkholderia</taxon>
        <taxon>Burkholderia cepacia complex</taxon>
    </lineage>
</organism>
<dbReference type="SUPFAM" id="SSF53448">
    <property type="entry name" value="Nucleotide-diphospho-sugar transferases"/>
    <property type="match status" value="1"/>
</dbReference>
<evidence type="ECO:0000256" key="1">
    <source>
        <dbReference type="SAM" id="MobiDB-lite"/>
    </source>
</evidence>
<keyword evidence="3" id="KW-0328">Glycosyltransferase</keyword>
<dbReference type="Proteomes" id="UP001609186">
    <property type="component" value="Unassembled WGS sequence"/>
</dbReference>
<protein>
    <submittedName>
        <fullName evidence="3">Glycosyltransferase</fullName>
        <ecNumber evidence="3">2.4.-.-</ecNumber>
    </submittedName>
</protein>
<accession>A0ABW7L4I1</accession>
<dbReference type="EMBL" id="JBIMPM010000019">
    <property type="protein sequence ID" value="MFH5252930.1"/>
    <property type="molecule type" value="Genomic_DNA"/>
</dbReference>
<sequence length="125" mass="13948">MGANTGYYEARNDGFDRVDASRCDIVGFCDADCRPARDWLEHLLAPFARDAITCRGGGADRPCTQRVRDRPRQPYRVVDRRPGRWGGGRWTARFTRQSVGRVAGCAESSGGDGRRAERRSAGRSR</sequence>
<gene>
    <name evidence="3" type="ORF">ACGTRS_17060</name>
</gene>